<dbReference type="AlphaFoldDB" id="A0A1G7GKK6"/>
<dbReference type="InterPro" id="IPR050155">
    <property type="entry name" value="HAD-like_hydrolase_sf"/>
</dbReference>
<dbReference type="Pfam" id="PF13419">
    <property type="entry name" value="HAD_2"/>
    <property type="match status" value="1"/>
</dbReference>
<dbReference type="GO" id="GO:0006281">
    <property type="term" value="P:DNA repair"/>
    <property type="evidence" value="ECO:0007669"/>
    <property type="project" value="TreeGrafter"/>
</dbReference>
<dbReference type="InterPro" id="IPR023198">
    <property type="entry name" value="PGP-like_dom2"/>
</dbReference>
<name>A0A1G7GKK6_9BACL</name>
<dbReference type="Proteomes" id="UP000198823">
    <property type="component" value="Unassembled WGS sequence"/>
</dbReference>
<dbReference type="PRINTS" id="PR00413">
    <property type="entry name" value="HADHALOGNASE"/>
</dbReference>
<dbReference type="InterPro" id="IPR023214">
    <property type="entry name" value="HAD_sf"/>
</dbReference>
<dbReference type="STRING" id="426756.SAMN04488126_12712"/>
<gene>
    <name evidence="1" type="ORF">SAMN04488126_12712</name>
</gene>
<dbReference type="EMBL" id="FNAR01000027">
    <property type="protein sequence ID" value="SDE88583.1"/>
    <property type="molecule type" value="Genomic_DNA"/>
</dbReference>
<dbReference type="RefSeq" id="WP_092098746.1">
    <property type="nucleotide sequence ID" value="NZ_FNAR01000027.1"/>
</dbReference>
<protein>
    <submittedName>
        <fullName evidence="1">Pyrophosphatase PpaX</fullName>
    </submittedName>
</protein>
<dbReference type="NCBIfam" id="TIGR01509">
    <property type="entry name" value="HAD-SF-IA-v3"/>
    <property type="match status" value="1"/>
</dbReference>
<dbReference type="GO" id="GO:0008967">
    <property type="term" value="F:phosphoglycolate phosphatase activity"/>
    <property type="evidence" value="ECO:0007669"/>
    <property type="project" value="TreeGrafter"/>
</dbReference>
<dbReference type="Gene3D" id="1.10.150.240">
    <property type="entry name" value="Putative phosphatase, domain 2"/>
    <property type="match status" value="1"/>
</dbReference>
<dbReference type="FunFam" id="3.40.50.1000:FF:000022">
    <property type="entry name" value="Phosphoglycolate phosphatase"/>
    <property type="match status" value="1"/>
</dbReference>
<dbReference type="OrthoDB" id="9807630at2"/>
<dbReference type="InterPro" id="IPR006439">
    <property type="entry name" value="HAD-SF_hydro_IA"/>
</dbReference>
<dbReference type="PANTHER" id="PTHR43434">
    <property type="entry name" value="PHOSPHOGLYCOLATE PHOSPHATASE"/>
    <property type="match status" value="1"/>
</dbReference>
<dbReference type="SFLD" id="SFLDS00003">
    <property type="entry name" value="Haloacid_Dehalogenase"/>
    <property type="match status" value="1"/>
</dbReference>
<dbReference type="GO" id="GO:0005829">
    <property type="term" value="C:cytosol"/>
    <property type="evidence" value="ECO:0007669"/>
    <property type="project" value="TreeGrafter"/>
</dbReference>
<dbReference type="NCBIfam" id="NF009804">
    <property type="entry name" value="PRK13288.1"/>
    <property type="match status" value="1"/>
</dbReference>
<proteinExistence type="predicted"/>
<dbReference type="InterPro" id="IPR036412">
    <property type="entry name" value="HAD-like_sf"/>
</dbReference>
<dbReference type="PANTHER" id="PTHR43434:SF26">
    <property type="entry name" value="PYROPHOSPHATASE PPAX"/>
    <property type="match status" value="1"/>
</dbReference>
<dbReference type="SFLD" id="SFLDG01129">
    <property type="entry name" value="C1.5:_HAD__Beta-PGM__Phosphata"/>
    <property type="match status" value="1"/>
</dbReference>
<sequence length="219" mass="24065">MANKIETILFDFDGTLFDTNDLIIETFMAVLGKHFPGRYTREDCLSFMGPPLRETFEALAPENVERMMEEYVNWNLENHDKLAAEFPGVSEVLKKLKARGLKMAIVSTKRNKTIHKGLALMDADGIFDVVIGLDDVTHAKPHPEPLQKAMDALGADPATTLMVGDNSHDIDGGRNAGTLTAGVAWSAKGRAFMESLKPDYMLEAIGDLLEITDGAVRAQ</sequence>
<dbReference type="SFLD" id="SFLDG01135">
    <property type="entry name" value="C1.5.6:_HAD__Beta-PGM__Phospha"/>
    <property type="match status" value="1"/>
</dbReference>
<dbReference type="NCBIfam" id="TIGR01549">
    <property type="entry name" value="HAD-SF-IA-v1"/>
    <property type="match status" value="1"/>
</dbReference>
<dbReference type="SUPFAM" id="SSF56784">
    <property type="entry name" value="HAD-like"/>
    <property type="match status" value="1"/>
</dbReference>
<evidence type="ECO:0000313" key="1">
    <source>
        <dbReference type="EMBL" id="SDE88583.1"/>
    </source>
</evidence>
<dbReference type="CDD" id="cd02616">
    <property type="entry name" value="HAD_PPase"/>
    <property type="match status" value="1"/>
</dbReference>
<evidence type="ECO:0000313" key="2">
    <source>
        <dbReference type="Proteomes" id="UP000198823"/>
    </source>
</evidence>
<dbReference type="InterPro" id="IPR041492">
    <property type="entry name" value="HAD_2"/>
</dbReference>
<accession>A0A1G7GKK6</accession>
<reference evidence="1 2" key="1">
    <citation type="submission" date="2016-10" db="EMBL/GenBank/DDBJ databases">
        <authorList>
            <person name="de Groot N.N."/>
        </authorList>
    </citation>
    <scope>NUCLEOTIDE SEQUENCE [LARGE SCALE GENOMIC DNA]</scope>
    <source>
        <strain evidence="1 2">CGMCC 1.6762</strain>
    </source>
</reference>
<organism evidence="1 2">
    <name type="scientific">Bhargavaea beijingensis</name>
    <dbReference type="NCBI Taxonomy" id="426756"/>
    <lineage>
        <taxon>Bacteria</taxon>
        <taxon>Bacillati</taxon>
        <taxon>Bacillota</taxon>
        <taxon>Bacilli</taxon>
        <taxon>Bacillales</taxon>
        <taxon>Caryophanaceae</taxon>
        <taxon>Bhargavaea</taxon>
    </lineage>
</organism>
<dbReference type="Gene3D" id="3.40.50.1000">
    <property type="entry name" value="HAD superfamily/HAD-like"/>
    <property type="match status" value="1"/>
</dbReference>